<dbReference type="AlphaFoldDB" id="A0A1F2WNP3"/>
<feature type="transmembrane region" description="Helical" evidence="1">
    <location>
        <begin position="80"/>
        <end position="101"/>
    </location>
</feature>
<name>A0A1F2WNP3_9ACTN</name>
<reference evidence="2 3" key="1">
    <citation type="journal article" date="2016" name="Nat. Commun.">
        <title>Thousands of microbial genomes shed light on interconnected biogeochemical processes in an aquifer system.</title>
        <authorList>
            <person name="Anantharaman K."/>
            <person name="Brown C.T."/>
            <person name="Hug L.A."/>
            <person name="Sharon I."/>
            <person name="Castelle C.J."/>
            <person name="Probst A.J."/>
            <person name="Thomas B.C."/>
            <person name="Singh A."/>
            <person name="Wilkins M.J."/>
            <person name="Karaoz U."/>
            <person name="Brodie E.L."/>
            <person name="Williams K.H."/>
            <person name="Hubbard S.S."/>
            <person name="Banfield J.F."/>
        </authorList>
    </citation>
    <scope>NUCLEOTIDE SEQUENCE [LARGE SCALE GENOMIC DNA]</scope>
</reference>
<evidence type="ECO:0000313" key="2">
    <source>
        <dbReference type="EMBL" id="OFW58473.1"/>
    </source>
</evidence>
<feature type="transmembrane region" description="Helical" evidence="1">
    <location>
        <begin position="21"/>
        <end position="40"/>
    </location>
</feature>
<dbReference type="EMBL" id="MELK01000022">
    <property type="protein sequence ID" value="OFW58473.1"/>
    <property type="molecule type" value="Genomic_DNA"/>
</dbReference>
<evidence type="ECO:0000256" key="1">
    <source>
        <dbReference type="SAM" id="Phobius"/>
    </source>
</evidence>
<organism evidence="2 3">
    <name type="scientific">Candidatus Solincola sediminis</name>
    <dbReference type="NCBI Taxonomy" id="1797199"/>
    <lineage>
        <taxon>Bacteria</taxon>
        <taxon>Bacillati</taxon>
        <taxon>Actinomycetota</taxon>
        <taxon>Candidatus Geothermincolia</taxon>
        <taxon>Candidatus Geothermincolales</taxon>
        <taxon>Candidatus Geothermincolaceae</taxon>
        <taxon>Candidatus Solincola</taxon>
    </lineage>
</organism>
<sequence>MADSESEGKVKERLKGKAVPVIVATSMLFILDIMLAVYHFTHEGKGSGRTELVAAPVIIILVSLGVISRREENKSSRWRLIRRIVSGLLLISALLYMFLAIYHLSHQGLRSGLMESGIAVLLLFILYCIWPQLKNRRPVKGGGE</sequence>
<keyword evidence="1" id="KW-1133">Transmembrane helix</keyword>
<proteinExistence type="predicted"/>
<protein>
    <submittedName>
        <fullName evidence="2">Uncharacterized protein</fullName>
    </submittedName>
</protein>
<accession>A0A1F2WNP3</accession>
<comment type="caution">
    <text evidence="2">The sequence shown here is derived from an EMBL/GenBank/DDBJ whole genome shotgun (WGS) entry which is preliminary data.</text>
</comment>
<gene>
    <name evidence="2" type="ORF">A2Y75_02680</name>
</gene>
<feature type="transmembrane region" description="Helical" evidence="1">
    <location>
        <begin position="113"/>
        <end position="130"/>
    </location>
</feature>
<keyword evidence="1" id="KW-0812">Transmembrane</keyword>
<evidence type="ECO:0000313" key="3">
    <source>
        <dbReference type="Proteomes" id="UP000177876"/>
    </source>
</evidence>
<feature type="transmembrane region" description="Helical" evidence="1">
    <location>
        <begin position="52"/>
        <end position="68"/>
    </location>
</feature>
<keyword evidence="1" id="KW-0472">Membrane</keyword>
<dbReference type="Proteomes" id="UP000177876">
    <property type="component" value="Unassembled WGS sequence"/>
</dbReference>